<sequence length="112" mass="12453">MVCVHYHFHLGCLAPFPNARLSDLVLVLGPFPGIDTPTSSCALLQLITTALCTLKDAPSRWLLNTLKTHPRLYDNILELIDCLDLPNCTQSLVGAYILFFALCQSSDPWMSF</sequence>
<proteinExistence type="predicted"/>
<evidence type="ECO:0000313" key="2">
    <source>
        <dbReference type="Proteomes" id="UP001165960"/>
    </source>
</evidence>
<comment type="caution">
    <text evidence="1">The sequence shown here is derived from an EMBL/GenBank/DDBJ whole genome shotgun (WGS) entry which is preliminary data.</text>
</comment>
<keyword evidence="2" id="KW-1185">Reference proteome</keyword>
<gene>
    <name evidence="1" type="ORF">DSO57_1030692</name>
</gene>
<reference evidence="1" key="1">
    <citation type="submission" date="2022-04" db="EMBL/GenBank/DDBJ databases">
        <title>Genome of the entomopathogenic fungus Entomophthora muscae.</title>
        <authorList>
            <person name="Elya C."/>
            <person name="Lovett B.R."/>
            <person name="Lee E."/>
            <person name="Macias A.M."/>
            <person name="Hajek A.E."/>
            <person name="De Bivort B.L."/>
            <person name="Kasson M.T."/>
            <person name="De Fine Licht H.H."/>
            <person name="Stajich J.E."/>
        </authorList>
    </citation>
    <scope>NUCLEOTIDE SEQUENCE</scope>
    <source>
        <strain evidence="1">Berkeley</strain>
    </source>
</reference>
<evidence type="ECO:0000313" key="1">
    <source>
        <dbReference type="EMBL" id="KAJ9075963.1"/>
    </source>
</evidence>
<dbReference type="Proteomes" id="UP001165960">
    <property type="component" value="Unassembled WGS sequence"/>
</dbReference>
<accession>A0ACC2TN43</accession>
<organism evidence="1 2">
    <name type="scientific">Entomophthora muscae</name>
    <dbReference type="NCBI Taxonomy" id="34485"/>
    <lineage>
        <taxon>Eukaryota</taxon>
        <taxon>Fungi</taxon>
        <taxon>Fungi incertae sedis</taxon>
        <taxon>Zoopagomycota</taxon>
        <taxon>Entomophthoromycotina</taxon>
        <taxon>Entomophthoromycetes</taxon>
        <taxon>Entomophthorales</taxon>
        <taxon>Entomophthoraceae</taxon>
        <taxon>Entomophthora</taxon>
    </lineage>
</organism>
<name>A0ACC2TN43_9FUNG</name>
<dbReference type="EMBL" id="QTSX02002343">
    <property type="protein sequence ID" value="KAJ9075963.1"/>
    <property type="molecule type" value="Genomic_DNA"/>
</dbReference>
<protein>
    <submittedName>
        <fullName evidence="1">Uncharacterized protein</fullName>
    </submittedName>
</protein>